<dbReference type="InterPro" id="IPR001387">
    <property type="entry name" value="Cro/C1-type_HTH"/>
</dbReference>
<dbReference type="PROSITE" id="PS50943">
    <property type="entry name" value="HTH_CROC1"/>
    <property type="match status" value="1"/>
</dbReference>
<feature type="domain" description="HTH cro/C1-type" evidence="2">
    <location>
        <begin position="6"/>
        <end position="60"/>
    </location>
</feature>
<dbReference type="CDD" id="cd00093">
    <property type="entry name" value="HTH_XRE"/>
    <property type="match status" value="1"/>
</dbReference>
<dbReference type="InterPro" id="IPR010982">
    <property type="entry name" value="Lambda_DNA-bd_dom_sf"/>
</dbReference>
<accession>A0ABU6N7S1</accession>
<evidence type="ECO:0000256" key="1">
    <source>
        <dbReference type="ARBA" id="ARBA00023125"/>
    </source>
</evidence>
<dbReference type="RefSeq" id="WP_327967176.1">
    <property type="nucleotide sequence ID" value="NZ_JARMQG010000084.1"/>
</dbReference>
<proteinExistence type="predicted"/>
<evidence type="ECO:0000313" key="3">
    <source>
        <dbReference type="EMBL" id="MED3562273.1"/>
    </source>
</evidence>
<gene>
    <name evidence="3" type="ORF">P4447_07380</name>
</gene>
<organism evidence="3 4">
    <name type="scientific">Bacillus xiapuensis</name>
    <dbReference type="NCBI Taxonomy" id="2014075"/>
    <lineage>
        <taxon>Bacteria</taxon>
        <taxon>Bacillati</taxon>
        <taxon>Bacillota</taxon>
        <taxon>Bacilli</taxon>
        <taxon>Bacillales</taxon>
        <taxon>Bacillaceae</taxon>
        <taxon>Bacillus</taxon>
    </lineage>
</organism>
<keyword evidence="4" id="KW-1185">Reference proteome</keyword>
<dbReference type="Pfam" id="PF01381">
    <property type="entry name" value="HTH_3"/>
    <property type="match status" value="1"/>
</dbReference>
<name>A0ABU6N7S1_9BACI</name>
<keyword evidence="1" id="KW-0238">DNA-binding</keyword>
<comment type="caution">
    <text evidence="3">The sequence shown here is derived from an EMBL/GenBank/DDBJ whole genome shotgun (WGS) entry which is preliminary data.</text>
</comment>
<dbReference type="SUPFAM" id="SSF47413">
    <property type="entry name" value="lambda repressor-like DNA-binding domains"/>
    <property type="match status" value="1"/>
</dbReference>
<protein>
    <submittedName>
        <fullName evidence="3">Helix-turn-helix transcriptional regulator</fullName>
    </submittedName>
</protein>
<dbReference type="PANTHER" id="PTHR46558:SF4">
    <property type="entry name" value="DNA-BIDING PHAGE PROTEIN"/>
    <property type="match status" value="1"/>
</dbReference>
<dbReference type="Gene3D" id="1.10.260.40">
    <property type="entry name" value="lambda repressor-like DNA-binding domains"/>
    <property type="match status" value="1"/>
</dbReference>
<sequence>MLKSKIKIRLAELDIRQQDLSEKLGVTKQTMSLWVNGKSMPTLETAFKIAHLLDCKVDDLYVYKEN</sequence>
<dbReference type="Proteomes" id="UP001330749">
    <property type="component" value="Unassembled WGS sequence"/>
</dbReference>
<evidence type="ECO:0000313" key="4">
    <source>
        <dbReference type="Proteomes" id="UP001330749"/>
    </source>
</evidence>
<dbReference type="EMBL" id="JARMQG010000084">
    <property type="protein sequence ID" value="MED3562273.1"/>
    <property type="molecule type" value="Genomic_DNA"/>
</dbReference>
<reference evidence="3 4" key="1">
    <citation type="submission" date="2023-03" db="EMBL/GenBank/DDBJ databases">
        <title>Bacillus Genome Sequencing.</title>
        <authorList>
            <person name="Dunlap C."/>
        </authorList>
    </citation>
    <scope>NUCLEOTIDE SEQUENCE [LARGE SCALE GENOMIC DNA]</scope>
    <source>
        <strain evidence="3 4">B-14544</strain>
    </source>
</reference>
<dbReference type="PANTHER" id="PTHR46558">
    <property type="entry name" value="TRACRIPTIONAL REGULATORY PROTEIN-RELATED-RELATED"/>
    <property type="match status" value="1"/>
</dbReference>
<dbReference type="SMART" id="SM00530">
    <property type="entry name" value="HTH_XRE"/>
    <property type="match status" value="1"/>
</dbReference>
<evidence type="ECO:0000259" key="2">
    <source>
        <dbReference type="PROSITE" id="PS50943"/>
    </source>
</evidence>